<dbReference type="AlphaFoldDB" id="A0A4C1X8U3"/>
<dbReference type="EMBL" id="BGZK01000742">
    <property type="protein sequence ID" value="GBP58675.1"/>
    <property type="molecule type" value="Genomic_DNA"/>
</dbReference>
<organism evidence="1 2">
    <name type="scientific">Eumeta variegata</name>
    <name type="common">Bagworm moth</name>
    <name type="synonym">Eumeta japonica</name>
    <dbReference type="NCBI Taxonomy" id="151549"/>
    <lineage>
        <taxon>Eukaryota</taxon>
        <taxon>Metazoa</taxon>
        <taxon>Ecdysozoa</taxon>
        <taxon>Arthropoda</taxon>
        <taxon>Hexapoda</taxon>
        <taxon>Insecta</taxon>
        <taxon>Pterygota</taxon>
        <taxon>Neoptera</taxon>
        <taxon>Endopterygota</taxon>
        <taxon>Lepidoptera</taxon>
        <taxon>Glossata</taxon>
        <taxon>Ditrysia</taxon>
        <taxon>Tineoidea</taxon>
        <taxon>Psychidae</taxon>
        <taxon>Oiketicinae</taxon>
        <taxon>Eumeta</taxon>
    </lineage>
</organism>
<sequence>MDGTRCGPPPPPSPSYATVCMCVCTYTATRAESVPGPDEICNVIKDVVELGRQINLEVDSDDVQELLDSHNEELTIDELITMREQEEEIDNHDSLDPVQLEDQMTLGNLTEALSSIEKGLTILESIDSNEERIFVTKYGIKKLLGCYEEILREKKKSLTRQTTFLQFMKPSTSK</sequence>
<proteinExistence type="predicted"/>
<dbReference type="OrthoDB" id="7422307at2759"/>
<dbReference type="STRING" id="151549.A0A4C1X8U3"/>
<dbReference type="Proteomes" id="UP000299102">
    <property type="component" value="Unassembled WGS sequence"/>
</dbReference>
<evidence type="ECO:0000313" key="2">
    <source>
        <dbReference type="Proteomes" id="UP000299102"/>
    </source>
</evidence>
<accession>A0A4C1X8U3</accession>
<keyword evidence="2" id="KW-1185">Reference proteome</keyword>
<protein>
    <submittedName>
        <fullName evidence="1">Tigger transposable element-derived protein 1</fullName>
    </submittedName>
</protein>
<gene>
    <name evidence="1" type="primary">TIGD1</name>
    <name evidence="1" type="ORF">EVAR_97078_1</name>
</gene>
<name>A0A4C1X8U3_EUMVA</name>
<comment type="caution">
    <text evidence="1">The sequence shown here is derived from an EMBL/GenBank/DDBJ whole genome shotgun (WGS) entry which is preliminary data.</text>
</comment>
<reference evidence="1 2" key="1">
    <citation type="journal article" date="2019" name="Commun. Biol.">
        <title>The bagworm genome reveals a unique fibroin gene that provides high tensile strength.</title>
        <authorList>
            <person name="Kono N."/>
            <person name="Nakamura H."/>
            <person name="Ohtoshi R."/>
            <person name="Tomita M."/>
            <person name="Numata K."/>
            <person name="Arakawa K."/>
        </authorList>
    </citation>
    <scope>NUCLEOTIDE SEQUENCE [LARGE SCALE GENOMIC DNA]</scope>
</reference>
<evidence type="ECO:0000313" key="1">
    <source>
        <dbReference type="EMBL" id="GBP58675.1"/>
    </source>
</evidence>